<protein>
    <submittedName>
        <fullName evidence="1">Uncharacterized protein</fullName>
    </submittedName>
</protein>
<reference evidence="1 2" key="1">
    <citation type="submission" date="2024-01" db="EMBL/GenBank/DDBJ databases">
        <title>Complete genome of Cladobotryum mycophilum ATHUM6906.</title>
        <authorList>
            <person name="Christinaki A.C."/>
            <person name="Myridakis A.I."/>
            <person name="Kouvelis V.N."/>
        </authorList>
    </citation>
    <scope>NUCLEOTIDE SEQUENCE [LARGE SCALE GENOMIC DNA]</scope>
    <source>
        <strain evidence="1 2">ATHUM6906</strain>
    </source>
</reference>
<proteinExistence type="predicted"/>
<gene>
    <name evidence="1" type="ORF">PT974_12594</name>
</gene>
<keyword evidence="2" id="KW-1185">Reference proteome</keyword>
<comment type="caution">
    <text evidence="1">The sequence shown here is derived from an EMBL/GenBank/DDBJ whole genome shotgun (WGS) entry which is preliminary data.</text>
</comment>
<evidence type="ECO:0000313" key="1">
    <source>
        <dbReference type="EMBL" id="KAK5988438.1"/>
    </source>
</evidence>
<dbReference type="Proteomes" id="UP001338125">
    <property type="component" value="Unassembled WGS sequence"/>
</dbReference>
<evidence type="ECO:0000313" key="2">
    <source>
        <dbReference type="Proteomes" id="UP001338125"/>
    </source>
</evidence>
<accession>A0ABR0S8J8</accession>
<dbReference type="EMBL" id="JAVFKD010000016">
    <property type="protein sequence ID" value="KAK5988438.1"/>
    <property type="molecule type" value="Genomic_DNA"/>
</dbReference>
<organism evidence="1 2">
    <name type="scientific">Cladobotryum mycophilum</name>
    <dbReference type="NCBI Taxonomy" id="491253"/>
    <lineage>
        <taxon>Eukaryota</taxon>
        <taxon>Fungi</taxon>
        <taxon>Dikarya</taxon>
        <taxon>Ascomycota</taxon>
        <taxon>Pezizomycotina</taxon>
        <taxon>Sordariomycetes</taxon>
        <taxon>Hypocreomycetidae</taxon>
        <taxon>Hypocreales</taxon>
        <taxon>Hypocreaceae</taxon>
        <taxon>Cladobotryum</taxon>
    </lineage>
</organism>
<sequence>MAPLGIVTLIVGVIRVGGLPWLKALIGRATENLAVTELELMSSMSNEVCEL</sequence>
<name>A0ABR0S8J8_9HYPO</name>